<dbReference type="Gene3D" id="1.10.260.40">
    <property type="entry name" value="lambda repressor-like DNA-binding domains"/>
    <property type="match status" value="1"/>
</dbReference>
<evidence type="ECO:0000313" key="4">
    <source>
        <dbReference type="Proteomes" id="UP001595843"/>
    </source>
</evidence>
<accession>A0ABV8JIW7</accession>
<evidence type="ECO:0000256" key="1">
    <source>
        <dbReference type="ARBA" id="ARBA00023125"/>
    </source>
</evidence>
<comment type="caution">
    <text evidence="3">The sequence shown here is derived from an EMBL/GenBank/DDBJ whole genome shotgun (WGS) entry which is preliminary data.</text>
</comment>
<organism evidence="3 4">
    <name type="scientific">Salinithrix halophila</name>
    <dbReference type="NCBI Taxonomy" id="1485204"/>
    <lineage>
        <taxon>Bacteria</taxon>
        <taxon>Bacillati</taxon>
        <taxon>Bacillota</taxon>
        <taxon>Bacilli</taxon>
        <taxon>Bacillales</taxon>
        <taxon>Thermoactinomycetaceae</taxon>
        <taxon>Salinithrix</taxon>
    </lineage>
</organism>
<dbReference type="Pfam" id="PF01381">
    <property type="entry name" value="HTH_3"/>
    <property type="match status" value="1"/>
</dbReference>
<dbReference type="PANTHER" id="PTHR46558:SF11">
    <property type="entry name" value="HTH-TYPE TRANSCRIPTIONAL REGULATOR XRE"/>
    <property type="match status" value="1"/>
</dbReference>
<dbReference type="Proteomes" id="UP001595843">
    <property type="component" value="Unassembled WGS sequence"/>
</dbReference>
<dbReference type="PANTHER" id="PTHR46558">
    <property type="entry name" value="TRACRIPTIONAL REGULATORY PROTEIN-RELATED-RELATED"/>
    <property type="match status" value="1"/>
</dbReference>
<evidence type="ECO:0000313" key="3">
    <source>
        <dbReference type="EMBL" id="MFC4077186.1"/>
    </source>
</evidence>
<protein>
    <submittedName>
        <fullName evidence="3">Helix-turn-helix domain-containing protein</fullName>
    </submittedName>
</protein>
<dbReference type="PROSITE" id="PS50943">
    <property type="entry name" value="HTH_CROC1"/>
    <property type="match status" value="1"/>
</dbReference>
<dbReference type="EMBL" id="JBHSAP010000010">
    <property type="protein sequence ID" value="MFC4077186.1"/>
    <property type="molecule type" value="Genomic_DNA"/>
</dbReference>
<dbReference type="SUPFAM" id="SSF47413">
    <property type="entry name" value="lambda repressor-like DNA-binding domains"/>
    <property type="match status" value="1"/>
</dbReference>
<dbReference type="RefSeq" id="WP_380704871.1">
    <property type="nucleotide sequence ID" value="NZ_JBHSAP010000010.1"/>
</dbReference>
<dbReference type="InterPro" id="IPR001387">
    <property type="entry name" value="Cro/C1-type_HTH"/>
</dbReference>
<reference evidence="4" key="1">
    <citation type="journal article" date="2019" name="Int. J. Syst. Evol. Microbiol.">
        <title>The Global Catalogue of Microorganisms (GCM) 10K type strain sequencing project: providing services to taxonomists for standard genome sequencing and annotation.</title>
        <authorList>
            <consortium name="The Broad Institute Genomics Platform"/>
            <consortium name="The Broad Institute Genome Sequencing Center for Infectious Disease"/>
            <person name="Wu L."/>
            <person name="Ma J."/>
        </authorList>
    </citation>
    <scope>NUCLEOTIDE SEQUENCE [LARGE SCALE GENOMIC DNA]</scope>
    <source>
        <strain evidence="4">IBRC-M 10813</strain>
    </source>
</reference>
<proteinExistence type="predicted"/>
<name>A0ABV8JIW7_9BACL</name>
<keyword evidence="1" id="KW-0238">DNA-binding</keyword>
<sequence length="120" mass="14001">MVANKTGSRLKQLRKKNKLSGYKLAERIGVSAQYYYELERGDKRLNEEIITALAKLFGVSSDYLLGLDDNEEQQDFNVREMLDSGSFKKYHWDGTPLDEEQLKAAKEVIEYMLMKRKKED</sequence>
<gene>
    <name evidence="3" type="ORF">ACFOUO_10260</name>
</gene>
<keyword evidence="4" id="KW-1185">Reference proteome</keyword>
<dbReference type="SMART" id="SM00530">
    <property type="entry name" value="HTH_XRE"/>
    <property type="match status" value="1"/>
</dbReference>
<evidence type="ECO:0000259" key="2">
    <source>
        <dbReference type="PROSITE" id="PS50943"/>
    </source>
</evidence>
<dbReference type="InterPro" id="IPR010982">
    <property type="entry name" value="Lambda_DNA-bd_dom_sf"/>
</dbReference>
<dbReference type="CDD" id="cd00093">
    <property type="entry name" value="HTH_XRE"/>
    <property type="match status" value="1"/>
</dbReference>
<feature type="domain" description="HTH cro/C1-type" evidence="2">
    <location>
        <begin position="10"/>
        <end position="64"/>
    </location>
</feature>